<dbReference type="GO" id="GO:0000049">
    <property type="term" value="F:tRNA binding"/>
    <property type="evidence" value="ECO:0007669"/>
    <property type="project" value="TreeGrafter"/>
</dbReference>
<dbReference type="GO" id="GO:0061710">
    <property type="term" value="F:L-threonylcarbamoyladenylate synthase"/>
    <property type="evidence" value="ECO:0007669"/>
    <property type="project" value="UniProtKB-EC"/>
</dbReference>
<feature type="compositionally biased region" description="Basic and acidic residues" evidence="8">
    <location>
        <begin position="884"/>
        <end position="933"/>
    </location>
</feature>
<protein>
    <recommendedName>
        <fullName evidence="4">Threonylcarbamoyl-AMP synthase</fullName>
        <ecNumber evidence="3">2.7.7.87</ecNumber>
    </recommendedName>
</protein>
<dbReference type="GO" id="GO:0003725">
    <property type="term" value="F:double-stranded RNA binding"/>
    <property type="evidence" value="ECO:0007669"/>
    <property type="project" value="InterPro"/>
</dbReference>
<keyword evidence="9" id="KW-0812">Transmembrane</keyword>
<dbReference type="AlphaFoldDB" id="A0A8K1G0N0"/>
<feature type="transmembrane region" description="Helical" evidence="9">
    <location>
        <begin position="268"/>
        <end position="290"/>
    </location>
</feature>
<evidence type="ECO:0000256" key="7">
    <source>
        <dbReference type="ARBA" id="ARBA00048366"/>
    </source>
</evidence>
<evidence type="ECO:0000313" key="11">
    <source>
        <dbReference type="EMBL" id="TRZ09536.1"/>
    </source>
</evidence>
<dbReference type="OrthoDB" id="3648309at2759"/>
<feature type="transmembrane region" description="Helical" evidence="9">
    <location>
        <begin position="69"/>
        <end position="93"/>
    </location>
</feature>
<feature type="transmembrane region" description="Helical" evidence="9">
    <location>
        <begin position="105"/>
        <end position="126"/>
    </location>
</feature>
<evidence type="ECO:0000256" key="3">
    <source>
        <dbReference type="ARBA" id="ARBA00012584"/>
    </source>
</evidence>
<dbReference type="InterPro" id="IPR050156">
    <property type="entry name" value="TC-AMP_synthase_SUA5"/>
</dbReference>
<evidence type="ECO:0000256" key="1">
    <source>
        <dbReference type="ARBA" id="ARBA00004496"/>
    </source>
</evidence>
<feature type="compositionally biased region" description="Basic and acidic residues" evidence="8">
    <location>
        <begin position="863"/>
        <end position="872"/>
    </location>
</feature>
<reference evidence="11" key="1">
    <citation type="submission" date="2019-04" db="EMBL/GenBank/DDBJ databases">
        <title>Genome assembly of Zosterops borbonicus 15179.</title>
        <authorList>
            <person name="Leroy T."/>
            <person name="Anselmetti Y."/>
            <person name="Tilak M.-K."/>
            <person name="Nabholz B."/>
        </authorList>
    </citation>
    <scope>NUCLEOTIDE SEQUENCE</scope>
    <source>
        <strain evidence="11">HGM_15179</strain>
        <tissue evidence="11">Muscle</tissue>
    </source>
</reference>
<dbReference type="SUPFAM" id="SSF55821">
    <property type="entry name" value="YrdC/RibB"/>
    <property type="match status" value="1"/>
</dbReference>
<evidence type="ECO:0000256" key="9">
    <source>
        <dbReference type="SAM" id="Phobius"/>
    </source>
</evidence>
<dbReference type="Gene3D" id="3.90.870.10">
    <property type="entry name" value="DHBP synthase"/>
    <property type="match status" value="1"/>
</dbReference>
<feature type="compositionally biased region" description="Low complexity" evidence="8">
    <location>
        <begin position="978"/>
        <end position="987"/>
    </location>
</feature>
<feature type="transmembrane region" description="Helical" evidence="9">
    <location>
        <begin position="443"/>
        <end position="466"/>
    </location>
</feature>
<feature type="transmembrane region" description="Helical" evidence="9">
    <location>
        <begin position="158"/>
        <end position="176"/>
    </location>
</feature>
<evidence type="ECO:0000256" key="6">
    <source>
        <dbReference type="ARBA" id="ARBA00022679"/>
    </source>
</evidence>
<keyword evidence="9" id="KW-1133">Transmembrane helix</keyword>
<evidence type="ECO:0000256" key="4">
    <source>
        <dbReference type="ARBA" id="ARBA00015492"/>
    </source>
</evidence>
<keyword evidence="9" id="KW-0472">Membrane</keyword>
<feature type="domain" description="YrdC-like" evidence="10">
    <location>
        <begin position="613"/>
        <end position="808"/>
    </location>
</feature>
<dbReference type="InterPro" id="IPR006070">
    <property type="entry name" value="Sua5-like_dom"/>
</dbReference>
<comment type="catalytic activity">
    <reaction evidence="7">
        <text>L-threonine + hydrogencarbonate + ATP = L-threonylcarbamoyladenylate + diphosphate + H2O</text>
        <dbReference type="Rhea" id="RHEA:36407"/>
        <dbReference type="ChEBI" id="CHEBI:15377"/>
        <dbReference type="ChEBI" id="CHEBI:17544"/>
        <dbReference type="ChEBI" id="CHEBI:30616"/>
        <dbReference type="ChEBI" id="CHEBI:33019"/>
        <dbReference type="ChEBI" id="CHEBI:57926"/>
        <dbReference type="ChEBI" id="CHEBI:73682"/>
        <dbReference type="EC" id="2.7.7.87"/>
    </reaction>
</comment>
<comment type="similarity">
    <text evidence="2">Belongs to the SUA5 family.</text>
</comment>
<feature type="transmembrane region" description="Helical" evidence="9">
    <location>
        <begin position="558"/>
        <end position="581"/>
    </location>
</feature>
<gene>
    <name evidence="11" type="ORF">HGM15179_017565</name>
</gene>
<feature type="transmembrane region" description="Helical" evidence="9">
    <location>
        <begin position="420"/>
        <end position="437"/>
    </location>
</feature>
<dbReference type="PROSITE" id="PS51163">
    <property type="entry name" value="YRDC"/>
    <property type="match status" value="1"/>
</dbReference>
<dbReference type="EMBL" id="SWJQ01001051">
    <property type="protein sequence ID" value="TRZ09536.1"/>
    <property type="molecule type" value="Genomic_DNA"/>
</dbReference>
<feature type="transmembrane region" description="Helical" evidence="9">
    <location>
        <begin position="328"/>
        <end position="348"/>
    </location>
</feature>
<dbReference type="EC" id="2.7.7.87" evidence="3"/>
<comment type="subcellular location">
    <subcellularLocation>
        <location evidence="1">Cytoplasm</location>
    </subcellularLocation>
</comment>
<feature type="transmembrane region" description="Helical" evidence="9">
    <location>
        <begin position="241"/>
        <end position="261"/>
    </location>
</feature>
<feature type="transmembrane region" description="Helical" evidence="9">
    <location>
        <begin position="37"/>
        <end position="57"/>
    </location>
</feature>
<feature type="transmembrane region" description="Helical" evidence="9">
    <location>
        <begin position="302"/>
        <end position="321"/>
    </location>
</feature>
<keyword evidence="12" id="KW-1185">Reference proteome</keyword>
<evidence type="ECO:0000256" key="5">
    <source>
        <dbReference type="ARBA" id="ARBA00022490"/>
    </source>
</evidence>
<accession>A0A8K1G0N0</accession>
<feature type="transmembrane region" description="Helical" evidence="9">
    <location>
        <begin position="478"/>
        <end position="497"/>
    </location>
</feature>
<sequence length="1011" mass="108197">MGDNNSESLHSSIGLLAISAGSLLLAVHFYSSPGPTPLIPSTALGVLLLLLSALLAYAGIRRSLRNSSLLVSLCLTLSAFWSAYGVILILAGQGVLPSPQDARDALVPGLATFTLALLLVALVGFLCREPVLALVAAAVSLASAHEVALHYSSSLGPSAVACSHLLVCLVGGYFALGRILCVLSKGKVALPGTDLAEKKSQEQSWGSAGCTNPFAAPGLLLNMLAGSVLGCRLLGVTHRLFLGQVPWLWAAGAFQIGICVLSYRAMDVLMATAFGFTSILKFAAGYSLLYPTWQPEEPHFPTPFLVVFSILFAVLALFLSLQSPVDGLYLLVFVAYCIALACSPRGFFAGGPQGVAVAIFVASALVALVHLYNVRARAKILPGKGAVKALLARSNLLKLREGPELHAPYLGYSKYADAEVLAYACSVLASFALTATGDPQAPLGTVVIPWVVVAGGILKLLGGSVAFARGKTLESSAFILYSILWIIWGLTRFGGLYGPARSFHAAVGIVAFILFNSFIVFCSLFLNMAWFFYSLTFMLVAVSFLLDAIHALPAGYDIAATLIFGLVSFYCFLAALCSSTFEGCCLPLGRPVVQLGGVGAGTTKCLHLPARKASSVKRIADILRNGGTCGIPTDTVYVLVAACSRPDAVEKAHRSKRQAQDRPMSLWISSLKQLEPAKHLFTPLLWDFMEAAWPSPISLVIPRGEWVDFLGMKDSAKYVGTPQSVAIRIPDCSVTTHLIDLVGPIVVTSANPTGEADTTHHNQVYAKLGDKVDAVLCGGPSPENIASTVVDCTKIDSGNIGFFRVGIVPKSQVLQILEQVQRKHLVVPPSGTKGWEELQSRGQAVHNGGRKRKKEEEEEEEKEIEKANKKEKEEDEKKEEEDKEEKAEKEKKVEDEEKERRKRGGGGEEVGRGGEGEGAGKQEEKREQQRQQQEEQQEQQEDREAGQQQEEGQKAGPGRLHTNPVSSRAAPQRRARWRAPVVPAAGEAEPDGSLEPRSSGLPCAVPSGRPS</sequence>
<feature type="region of interest" description="Disordered" evidence="8">
    <location>
        <begin position="828"/>
        <end position="1011"/>
    </location>
</feature>
<evidence type="ECO:0000313" key="12">
    <source>
        <dbReference type="Proteomes" id="UP000796761"/>
    </source>
</evidence>
<dbReference type="Proteomes" id="UP000796761">
    <property type="component" value="Unassembled WGS sequence"/>
</dbReference>
<dbReference type="FunFam" id="3.90.870.10:FF:000010">
    <property type="entry name" value="Si:ch211-153b23.4"/>
    <property type="match status" value="1"/>
</dbReference>
<dbReference type="GO" id="GO:0005737">
    <property type="term" value="C:cytoplasm"/>
    <property type="evidence" value="ECO:0007669"/>
    <property type="project" value="UniProtKB-SubCell"/>
</dbReference>
<feature type="transmembrane region" description="Helical" evidence="9">
    <location>
        <begin position="354"/>
        <end position="374"/>
    </location>
</feature>
<name>A0A8K1G0N0_9PASS</name>
<feature type="transmembrane region" description="Helical" evidence="9">
    <location>
        <begin position="131"/>
        <end position="152"/>
    </location>
</feature>
<evidence type="ECO:0000259" key="10">
    <source>
        <dbReference type="PROSITE" id="PS51163"/>
    </source>
</evidence>
<evidence type="ECO:0000256" key="8">
    <source>
        <dbReference type="SAM" id="MobiDB-lite"/>
    </source>
</evidence>
<proteinExistence type="inferred from homology"/>
<feature type="transmembrane region" description="Helical" evidence="9">
    <location>
        <begin position="503"/>
        <end position="526"/>
    </location>
</feature>
<organism evidence="11 12">
    <name type="scientific">Zosterops borbonicus</name>
    <dbReference type="NCBI Taxonomy" id="364589"/>
    <lineage>
        <taxon>Eukaryota</taxon>
        <taxon>Metazoa</taxon>
        <taxon>Chordata</taxon>
        <taxon>Craniata</taxon>
        <taxon>Vertebrata</taxon>
        <taxon>Euteleostomi</taxon>
        <taxon>Archelosauria</taxon>
        <taxon>Archosauria</taxon>
        <taxon>Dinosauria</taxon>
        <taxon>Saurischia</taxon>
        <taxon>Theropoda</taxon>
        <taxon>Coelurosauria</taxon>
        <taxon>Aves</taxon>
        <taxon>Neognathae</taxon>
        <taxon>Neoaves</taxon>
        <taxon>Telluraves</taxon>
        <taxon>Australaves</taxon>
        <taxon>Passeriformes</taxon>
        <taxon>Sylvioidea</taxon>
        <taxon>Zosteropidae</taxon>
        <taxon>Zosterops</taxon>
    </lineage>
</organism>
<feature type="compositionally biased region" description="Acidic residues" evidence="8">
    <location>
        <begin position="873"/>
        <end position="883"/>
    </location>
</feature>
<dbReference type="Pfam" id="PF01300">
    <property type="entry name" value="Sua5_yciO_yrdC"/>
    <property type="match status" value="1"/>
</dbReference>
<feature type="transmembrane region" description="Helical" evidence="9">
    <location>
        <begin position="12"/>
        <end position="31"/>
    </location>
</feature>
<keyword evidence="5" id="KW-0963">Cytoplasm</keyword>
<keyword evidence="6" id="KW-0808">Transferase</keyword>
<comment type="caution">
    <text evidence="11">The sequence shown here is derived from an EMBL/GenBank/DDBJ whole genome shotgun (WGS) entry which is preliminary data.</text>
</comment>
<dbReference type="PANTHER" id="PTHR17490:SF17">
    <property type="entry name" value="THREONYLCARBAMOYL-AMP SYNTHASE"/>
    <property type="match status" value="1"/>
</dbReference>
<feature type="transmembrane region" description="Helical" evidence="9">
    <location>
        <begin position="214"/>
        <end position="235"/>
    </location>
</feature>
<evidence type="ECO:0000256" key="2">
    <source>
        <dbReference type="ARBA" id="ARBA00007663"/>
    </source>
</evidence>
<dbReference type="InterPro" id="IPR017945">
    <property type="entry name" value="DHBP_synth_RibB-like_a/b_dom"/>
</dbReference>
<dbReference type="PANTHER" id="PTHR17490">
    <property type="entry name" value="SUA5"/>
    <property type="match status" value="1"/>
</dbReference>
<dbReference type="GO" id="GO:0006450">
    <property type="term" value="P:regulation of translational fidelity"/>
    <property type="evidence" value="ECO:0007669"/>
    <property type="project" value="TreeGrafter"/>
</dbReference>
<feature type="transmembrane region" description="Helical" evidence="9">
    <location>
        <begin position="531"/>
        <end position="552"/>
    </location>
</feature>